<keyword evidence="2" id="KW-1185">Reference proteome</keyword>
<name>A0AAN9MKR3_PHACN</name>
<evidence type="ECO:0000313" key="1">
    <source>
        <dbReference type="EMBL" id="KAK7353752.1"/>
    </source>
</evidence>
<dbReference type="EMBL" id="JAYMYR010000007">
    <property type="protein sequence ID" value="KAK7353752.1"/>
    <property type="molecule type" value="Genomic_DNA"/>
</dbReference>
<evidence type="ECO:0000313" key="2">
    <source>
        <dbReference type="Proteomes" id="UP001374584"/>
    </source>
</evidence>
<proteinExistence type="predicted"/>
<reference evidence="1 2" key="1">
    <citation type="submission" date="2024-01" db="EMBL/GenBank/DDBJ databases">
        <title>The genomes of 5 underutilized Papilionoideae crops provide insights into root nodulation and disease resistanc.</title>
        <authorList>
            <person name="Jiang F."/>
        </authorList>
    </citation>
    <scope>NUCLEOTIDE SEQUENCE [LARGE SCALE GENOMIC DNA]</scope>
    <source>
        <strain evidence="1">JINMINGXINNONG_FW02</strain>
        <tissue evidence="1">Leaves</tissue>
    </source>
</reference>
<accession>A0AAN9MKR3</accession>
<comment type="caution">
    <text evidence="1">The sequence shown here is derived from an EMBL/GenBank/DDBJ whole genome shotgun (WGS) entry which is preliminary data.</text>
</comment>
<dbReference type="AlphaFoldDB" id="A0AAN9MKR3"/>
<sequence length="88" mass="9624">MKKNAKMRDIIINRTNCQERAMAYGSETSKMTPCSLFSRVINNSSLRSTTTLVVFTFGVVPCCSCCYCLPSGFNVPACHPPQSLPLVG</sequence>
<dbReference type="Proteomes" id="UP001374584">
    <property type="component" value="Unassembled WGS sequence"/>
</dbReference>
<gene>
    <name evidence="1" type="ORF">VNO80_19204</name>
</gene>
<organism evidence="1 2">
    <name type="scientific">Phaseolus coccineus</name>
    <name type="common">Scarlet runner bean</name>
    <name type="synonym">Phaseolus multiflorus</name>
    <dbReference type="NCBI Taxonomy" id="3886"/>
    <lineage>
        <taxon>Eukaryota</taxon>
        <taxon>Viridiplantae</taxon>
        <taxon>Streptophyta</taxon>
        <taxon>Embryophyta</taxon>
        <taxon>Tracheophyta</taxon>
        <taxon>Spermatophyta</taxon>
        <taxon>Magnoliopsida</taxon>
        <taxon>eudicotyledons</taxon>
        <taxon>Gunneridae</taxon>
        <taxon>Pentapetalae</taxon>
        <taxon>rosids</taxon>
        <taxon>fabids</taxon>
        <taxon>Fabales</taxon>
        <taxon>Fabaceae</taxon>
        <taxon>Papilionoideae</taxon>
        <taxon>50 kb inversion clade</taxon>
        <taxon>NPAAA clade</taxon>
        <taxon>indigoferoid/millettioid clade</taxon>
        <taxon>Phaseoleae</taxon>
        <taxon>Phaseolus</taxon>
    </lineage>
</organism>
<protein>
    <submittedName>
        <fullName evidence="1">Uncharacterized protein</fullName>
    </submittedName>
</protein>